<evidence type="ECO:0000256" key="3">
    <source>
        <dbReference type="ARBA" id="ARBA00023163"/>
    </source>
</evidence>
<dbReference type="PROSITE" id="PS50949">
    <property type="entry name" value="HTH_GNTR"/>
    <property type="match status" value="1"/>
</dbReference>
<dbReference type="InterPro" id="IPR036388">
    <property type="entry name" value="WH-like_DNA-bd_sf"/>
</dbReference>
<dbReference type="GO" id="GO:0003700">
    <property type="term" value="F:DNA-binding transcription factor activity"/>
    <property type="evidence" value="ECO:0007669"/>
    <property type="project" value="InterPro"/>
</dbReference>
<dbReference type="AlphaFoldDB" id="A0A852SXJ2"/>
<dbReference type="Proteomes" id="UP000589620">
    <property type="component" value="Unassembled WGS sequence"/>
</dbReference>
<keyword evidence="3" id="KW-0804">Transcription</keyword>
<comment type="caution">
    <text evidence="5">The sequence shown here is derived from an EMBL/GenBank/DDBJ whole genome shotgun (WGS) entry which is preliminary data.</text>
</comment>
<dbReference type="Pfam" id="PF07729">
    <property type="entry name" value="FCD"/>
    <property type="match status" value="1"/>
</dbReference>
<dbReference type="InterPro" id="IPR008920">
    <property type="entry name" value="TF_FadR/GntR_C"/>
</dbReference>
<evidence type="ECO:0000313" key="6">
    <source>
        <dbReference type="Proteomes" id="UP000589620"/>
    </source>
</evidence>
<reference evidence="5 6" key="1">
    <citation type="submission" date="2020-07" db="EMBL/GenBank/DDBJ databases">
        <title>Sequencing the genomes of 1000 actinobacteria strains.</title>
        <authorList>
            <person name="Klenk H.-P."/>
        </authorList>
    </citation>
    <scope>NUCLEOTIDE SEQUENCE [LARGE SCALE GENOMIC DNA]</scope>
    <source>
        <strain evidence="5 6">DSM 23871</strain>
    </source>
</reference>
<evidence type="ECO:0000259" key="4">
    <source>
        <dbReference type="PROSITE" id="PS50949"/>
    </source>
</evidence>
<dbReference type="Pfam" id="PF00392">
    <property type="entry name" value="GntR"/>
    <property type="match status" value="1"/>
</dbReference>
<keyword evidence="1" id="KW-0805">Transcription regulation</keyword>
<name>A0A852SXJ2_9MICO</name>
<dbReference type="SUPFAM" id="SSF48008">
    <property type="entry name" value="GntR ligand-binding domain-like"/>
    <property type="match status" value="1"/>
</dbReference>
<dbReference type="EMBL" id="JACCBJ010000001">
    <property type="protein sequence ID" value="NYD73210.1"/>
    <property type="molecule type" value="Genomic_DNA"/>
</dbReference>
<dbReference type="SMART" id="SM00895">
    <property type="entry name" value="FCD"/>
    <property type="match status" value="1"/>
</dbReference>
<feature type="domain" description="HTH gntR-type" evidence="4">
    <location>
        <begin position="7"/>
        <end position="73"/>
    </location>
</feature>
<proteinExistence type="predicted"/>
<sequence length="222" mass="23983">MSEHLPVAETSRVYDRLRSQILDLDRVPGSRLTERGLEAELGASRTPLRSALMRLESEGLVGRDGRGWQVTPIDLAEIARLSEFRDAVESAAVRLSCARASDAEFAALAEHLDRSGGDRSPDGAVRAGTDFHVRLAALSGNAFFADAVADAMTRLARARWLVARDEHAADEHREILALVAARRADEAAARIHEHVVGTHDRLVAALGADARSLRGRGLAIVS</sequence>
<gene>
    <name evidence="5" type="ORF">BJ963_000729</name>
</gene>
<dbReference type="InterPro" id="IPR000524">
    <property type="entry name" value="Tscrpt_reg_HTH_GntR"/>
</dbReference>
<keyword evidence="2 5" id="KW-0238">DNA-binding</keyword>
<dbReference type="Gene3D" id="1.20.120.530">
    <property type="entry name" value="GntR ligand-binding domain-like"/>
    <property type="match status" value="1"/>
</dbReference>
<dbReference type="Gene3D" id="1.10.10.10">
    <property type="entry name" value="Winged helix-like DNA-binding domain superfamily/Winged helix DNA-binding domain"/>
    <property type="match status" value="1"/>
</dbReference>
<dbReference type="PANTHER" id="PTHR43537:SF45">
    <property type="entry name" value="GNTR FAMILY REGULATORY PROTEIN"/>
    <property type="match status" value="1"/>
</dbReference>
<dbReference type="InterPro" id="IPR036390">
    <property type="entry name" value="WH_DNA-bd_sf"/>
</dbReference>
<organism evidence="5 6">
    <name type="scientific">Leifsonia soli</name>
    <dbReference type="NCBI Taxonomy" id="582665"/>
    <lineage>
        <taxon>Bacteria</taxon>
        <taxon>Bacillati</taxon>
        <taxon>Actinomycetota</taxon>
        <taxon>Actinomycetes</taxon>
        <taxon>Micrococcales</taxon>
        <taxon>Microbacteriaceae</taxon>
        <taxon>Leifsonia</taxon>
    </lineage>
</organism>
<dbReference type="SUPFAM" id="SSF46785">
    <property type="entry name" value="Winged helix' DNA-binding domain"/>
    <property type="match status" value="1"/>
</dbReference>
<keyword evidence="6" id="KW-1185">Reference proteome</keyword>
<protein>
    <submittedName>
        <fullName evidence="5">DNA-binding GntR family transcriptional regulator</fullName>
    </submittedName>
</protein>
<evidence type="ECO:0000313" key="5">
    <source>
        <dbReference type="EMBL" id="NYD73210.1"/>
    </source>
</evidence>
<dbReference type="PRINTS" id="PR00035">
    <property type="entry name" value="HTHGNTR"/>
</dbReference>
<evidence type="ECO:0000256" key="1">
    <source>
        <dbReference type="ARBA" id="ARBA00023015"/>
    </source>
</evidence>
<dbReference type="PANTHER" id="PTHR43537">
    <property type="entry name" value="TRANSCRIPTIONAL REGULATOR, GNTR FAMILY"/>
    <property type="match status" value="1"/>
</dbReference>
<dbReference type="GO" id="GO:0003677">
    <property type="term" value="F:DNA binding"/>
    <property type="evidence" value="ECO:0007669"/>
    <property type="project" value="UniProtKB-KW"/>
</dbReference>
<dbReference type="InterPro" id="IPR011711">
    <property type="entry name" value="GntR_C"/>
</dbReference>
<evidence type="ECO:0000256" key="2">
    <source>
        <dbReference type="ARBA" id="ARBA00023125"/>
    </source>
</evidence>
<accession>A0A852SXJ2</accession>
<dbReference type="RefSeq" id="WP_179454701.1">
    <property type="nucleotide sequence ID" value="NZ_BAAAPX010000001.1"/>
</dbReference>
<dbReference type="SMART" id="SM00345">
    <property type="entry name" value="HTH_GNTR"/>
    <property type="match status" value="1"/>
</dbReference>